<organism evidence="1 2">
    <name type="scientific">Eiseniibacteriota bacterium</name>
    <dbReference type="NCBI Taxonomy" id="2212470"/>
    <lineage>
        <taxon>Bacteria</taxon>
        <taxon>Candidatus Eiseniibacteriota</taxon>
    </lineage>
</organism>
<name>A0A956NGY2_UNCEI</name>
<reference evidence="1" key="2">
    <citation type="journal article" date="2021" name="Microbiome">
        <title>Successional dynamics and alternative stable states in a saline activated sludge microbial community over 9 years.</title>
        <authorList>
            <person name="Wang Y."/>
            <person name="Ye J."/>
            <person name="Ju F."/>
            <person name="Liu L."/>
            <person name="Boyd J.A."/>
            <person name="Deng Y."/>
            <person name="Parks D.H."/>
            <person name="Jiang X."/>
            <person name="Yin X."/>
            <person name="Woodcroft B.J."/>
            <person name="Tyson G.W."/>
            <person name="Hugenholtz P."/>
            <person name="Polz M.F."/>
            <person name="Zhang T."/>
        </authorList>
    </citation>
    <scope>NUCLEOTIDE SEQUENCE</scope>
    <source>
        <strain evidence="1">HKST-UBA02</strain>
    </source>
</reference>
<protein>
    <submittedName>
        <fullName evidence="1">Substrate-binding domain-containing protein</fullName>
    </submittedName>
</protein>
<dbReference type="AlphaFoldDB" id="A0A956NGY2"/>
<reference evidence="1" key="1">
    <citation type="submission" date="2020-04" db="EMBL/GenBank/DDBJ databases">
        <authorList>
            <person name="Zhang T."/>
        </authorList>
    </citation>
    <scope>NUCLEOTIDE SEQUENCE</scope>
    <source>
        <strain evidence="1">HKST-UBA02</strain>
    </source>
</reference>
<dbReference type="Proteomes" id="UP000739538">
    <property type="component" value="Unassembled WGS sequence"/>
</dbReference>
<evidence type="ECO:0000313" key="1">
    <source>
        <dbReference type="EMBL" id="MCA9759197.1"/>
    </source>
</evidence>
<dbReference type="EMBL" id="JAGQHS010000284">
    <property type="protein sequence ID" value="MCA9759197.1"/>
    <property type="molecule type" value="Genomic_DNA"/>
</dbReference>
<comment type="caution">
    <text evidence="1">The sequence shown here is derived from an EMBL/GenBank/DDBJ whole genome shotgun (WGS) entry which is preliminary data.</text>
</comment>
<proteinExistence type="predicted"/>
<sequence>MGKVAGILIFLLIIIGGVWYAFGRGDQGDSSPGIGGIGGLGGSAKDEIVLKGMVGGEKVGLLQDPDVQKILSRKYGIRLDYYKAGSIEMVRETPAQDVDFLWPSSQVALELFKQEHRSRLRKAEIVFNSPIVLYSWDIVADALAAQSIVEKVDATYYVVDMPRLIGVVTSGKKWSDVGLNELYGSVTIISTDPTKSNSGNMFSGLLANLLNGGDVVDDSSIETVLPEVVRFFRKLGYLEHSSGDLFDQYLRTGVGAKPIIVGYENQIVEFSLEHADLWPQVKDEMRILYPVPTVWSSHPIMSLSPKGDALIEALMDPELQKLAWEKHGFRTGLMGVENDPQVLAIAGIPAKITKVIPMPSPQVMDRIIVSLTGETN</sequence>
<gene>
    <name evidence="1" type="ORF">KDA27_25610</name>
</gene>
<evidence type="ECO:0000313" key="2">
    <source>
        <dbReference type="Proteomes" id="UP000739538"/>
    </source>
</evidence>
<accession>A0A956NGY2</accession>